<dbReference type="InterPro" id="IPR014980">
    <property type="entry name" value="DOPA_dioxygen"/>
</dbReference>
<accession>A0A0H5CJA7</accession>
<dbReference type="AlphaFoldDB" id="A0A0H5CJA7"/>
<sequence>MSFYPPVSSYDFHIYYHYKSQASLQEAIELKNSIFKDFNDEVESDEIIVKVLRSEEVRGPHITAFFEVDVQEPSVFVKFFSWIQLNHGSLSVLVHPNSDDTYLDHTHHAAWLGDKIPLLEETLKGKKFYDPNYGFPSRKLIADGFYKDPEQYKKSIMVRLLQSGPDGELYDKDEFS</sequence>
<evidence type="ECO:0000313" key="2">
    <source>
        <dbReference type="Proteomes" id="UP000038830"/>
    </source>
</evidence>
<dbReference type="PANTHER" id="PTHR36423:SF2">
    <property type="entry name" value="AFR070WP"/>
    <property type="match status" value="1"/>
</dbReference>
<evidence type="ECO:0000313" key="1">
    <source>
        <dbReference type="EMBL" id="CEP24619.1"/>
    </source>
</evidence>
<evidence type="ECO:0008006" key="3">
    <source>
        <dbReference type="Google" id="ProtNLM"/>
    </source>
</evidence>
<gene>
    <name evidence="1" type="ORF">BN1211_5490</name>
</gene>
<protein>
    <recommendedName>
        <fullName evidence="3">Dopa 4,5-dioxygenase</fullName>
    </recommendedName>
</protein>
<dbReference type="PANTHER" id="PTHR36423">
    <property type="entry name" value="AFR070WP"/>
    <property type="match status" value="1"/>
</dbReference>
<dbReference type="SUPFAM" id="SSF143410">
    <property type="entry name" value="DOPA-like"/>
    <property type="match status" value="1"/>
</dbReference>
<dbReference type="Gene3D" id="3.30.70.1240">
    <property type="entry name" value="DOPA-like domains"/>
    <property type="match status" value="1"/>
</dbReference>
<dbReference type="Proteomes" id="UP000038830">
    <property type="component" value="Unassembled WGS sequence"/>
</dbReference>
<organism evidence="1 2">
    <name type="scientific">Cyberlindnera jadinii (strain ATCC 18201 / CBS 1600 / BCRC 20928 / JCM 3617 / NBRC 0987 / NRRL Y-1542)</name>
    <name type="common">Torula yeast</name>
    <name type="synonym">Candida utilis</name>
    <dbReference type="NCBI Taxonomy" id="983966"/>
    <lineage>
        <taxon>Eukaryota</taxon>
        <taxon>Fungi</taxon>
        <taxon>Dikarya</taxon>
        <taxon>Ascomycota</taxon>
        <taxon>Saccharomycotina</taxon>
        <taxon>Saccharomycetes</taxon>
        <taxon>Phaffomycetales</taxon>
        <taxon>Phaffomycetaceae</taxon>
        <taxon>Cyberlindnera</taxon>
    </lineage>
</organism>
<proteinExistence type="predicted"/>
<dbReference type="EMBL" id="CDQK01000006">
    <property type="protein sequence ID" value="CEP24619.1"/>
    <property type="molecule type" value="Genomic_DNA"/>
</dbReference>
<dbReference type="Pfam" id="PF08883">
    <property type="entry name" value="DOPA_dioxygen"/>
    <property type="match status" value="1"/>
</dbReference>
<reference evidence="2" key="1">
    <citation type="journal article" date="2015" name="J. Biotechnol.">
        <title>The structure of the Cyberlindnera jadinii genome and its relation to Candida utilis analyzed by the occurrence of single nucleotide polymorphisms.</title>
        <authorList>
            <person name="Rupp O."/>
            <person name="Brinkrolf K."/>
            <person name="Buerth C."/>
            <person name="Kunigo M."/>
            <person name="Schneider J."/>
            <person name="Jaenicke S."/>
            <person name="Goesmann A."/>
            <person name="Puehler A."/>
            <person name="Jaeger K.-E."/>
            <person name="Ernst J.F."/>
        </authorList>
    </citation>
    <scope>NUCLEOTIDE SEQUENCE [LARGE SCALE GENOMIC DNA]</scope>
    <source>
        <strain evidence="2">ATCC 18201 / CBS 1600 / BCRC 20928 / JCM 3617 / NBRC 0987 / NRRL Y-1542</strain>
    </source>
</reference>
<dbReference type="InterPro" id="IPR023389">
    <property type="entry name" value="DOPA-like_sf"/>
</dbReference>
<name>A0A0H5CJA7_CYBJN</name>